<keyword evidence="2" id="KW-1185">Reference proteome</keyword>
<dbReference type="Proteomes" id="UP000032142">
    <property type="component" value="Unassembled WGS sequence"/>
</dbReference>
<organism evidence="1 2">
    <name type="scientific">Gossypium arboreum</name>
    <name type="common">Tree cotton</name>
    <name type="synonym">Gossypium nanking</name>
    <dbReference type="NCBI Taxonomy" id="29729"/>
    <lineage>
        <taxon>Eukaryota</taxon>
        <taxon>Viridiplantae</taxon>
        <taxon>Streptophyta</taxon>
        <taxon>Embryophyta</taxon>
        <taxon>Tracheophyta</taxon>
        <taxon>Spermatophyta</taxon>
        <taxon>Magnoliopsida</taxon>
        <taxon>eudicotyledons</taxon>
        <taxon>Gunneridae</taxon>
        <taxon>Pentapetalae</taxon>
        <taxon>rosids</taxon>
        <taxon>malvids</taxon>
        <taxon>Malvales</taxon>
        <taxon>Malvaceae</taxon>
        <taxon>Malvoideae</taxon>
        <taxon>Gossypium</taxon>
    </lineage>
</organism>
<evidence type="ECO:0000313" key="1">
    <source>
        <dbReference type="EMBL" id="KHG10319.1"/>
    </source>
</evidence>
<name>A0A0B0NEW9_GOSAR</name>
<reference evidence="2" key="1">
    <citation type="submission" date="2014-09" db="EMBL/GenBank/DDBJ databases">
        <authorList>
            <person name="Mudge J."/>
            <person name="Ramaraj T."/>
            <person name="Lindquist I.E."/>
            <person name="Bharti A.K."/>
            <person name="Sundararajan A."/>
            <person name="Cameron C.T."/>
            <person name="Woodward J.E."/>
            <person name="May G.D."/>
            <person name="Brubaker C."/>
            <person name="Broadhvest J."/>
            <person name="Wilkins T.A."/>
        </authorList>
    </citation>
    <scope>NUCLEOTIDE SEQUENCE</scope>
    <source>
        <strain evidence="2">cv. AKA8401</strain>
    </source>
</reference>
<proteinExistence type="predicted"/>
<protein>
    <submittedName>
        <fullName evidence="1">Putative cytosolic iron-sulfur assembly protein 1</fullName>
    </submittedName>
</protein>
<sequence>MMVQIDVLCVHSNLDGPHTRACNLAIWHKSVYLIGLARPSTQPCTRGCMAIFRAHGLVTRVCVVAV</sequence>
<accession>A0A0B0NEW9</accession>
<gene>
    <name evidence="1" type="ORF">F383_13014</name>
</gene>
<dbReference type="EMBL" id="KN393624">
    <property type="protein sequence ID" value="KHG10319.1"/>
    <property type="molecule type" value="Genomic_DNA"/>
</dbReference>
<dbReference type="AlphaFoldDB" id="A0A0B0NEW9"/>
<evidence type="ECO:0000313" key="2">
    <source>
        <dbReference type="Proteomes" id="UP000032142"/>
    </source>
</evidence>